<accession>A0ABY5BCN4</accession>
<organism evidence="1 2">
    <name type="scientific">Burkholderia glumae</name>
    <name type="common">Pseudomonas glumae</name>
    <dbReference type="NCBI Taxonomy" id="337"/>
    <lineage>
        <taxon>Bacteria</taxon>
        <taxon>Pseudomonadati</taxon>
        <taxon>Pseudomonadota</taxon>
        <taxon>Betaproteobacteria</taxon>
        <taxon>Burkholderiales</taxon>
        <taxon>Burkholderiaceae</taxon>
        <taxon>Burkholderia</taxon>
    </lineage>
</organism>
<keyword evidence="2" id="KW-1185">Reference proteome</keyword>
<proteinExistence type="predicted"/>
<gene>
    <name evidence="1" type="ORF">NFI99_23610</name>
</gene>
<dbReference type="RefSeq" id="WP_015875596.1">
    <property type="nucleotide sequence ID" value="NZ_CP033641.1"/>
</dbReference>
<evidence type="ECO:0000313" key="2">
    <source>
        <dbReference type="Proteomes" id="UP001056386"/>
    </source>
</evidence>
<protein>
    <submittedName>
        <fullName evidence="1">DUF4054 domain-containing protein</fullName>
    </submittedName>
</protein>
<dbReference type="Pfam" id="PF13262">
    <property type="entry name" value="DUF4054"/>
    <property type="match status" value="1"/>
</dbReference>
<name>A0ABY5BCN4_BURGL</name>
<dbReference type="EMBL" id="CP099587">
    <property type="protein sequence ID" value="USS44618.1"/>
    <property type="molecule type" value="Genomic_DNA"/>
</dbReference>
<evidence type="ECO:0000313" key="1">
    <source>
        <dbReference type="EMBL" id="USS44618.1"/>
    </source>
</evidence>
<reference evidence="1" key="1">
    <citation type="submission" date="2022-06" db="EMBL/GenBank/DDBJ databases">
        <title>Draft genome sequence of Burkholderia glumae strain GR20004 isolated from rice panicle showing bacterial panicle blight.</title>
        <authorList>
            <person name="Choi S.Y."/>
            <person name="Lee Y.H."/>
        </authorList>
    </citation>
    <scope>NUCLEOTIDE SEQUENCE</scope>
    <source>
        <strain evidence="1">GR20004</strain>
    </source>
</reference>
<dbReference type="InterPro" id="IPR025127">
    <property type="entry name" value="DUF4054"/>
</dbReference>
<sequence length="127" mass="13452">MDIAQFRQTFPEFGDATQYSDVVVQIWLTVAVSLVNPLRWCELTDIGVGLVTAHHLALAARDQKTAAVGGVPGAAAAPQSSKSVDKVSASYDTSAVTLDSAGFWNSTMYGIRYLTLARMMGAGGLQV</sequence>
<dbReference type="Proteomes" id="UP001056386">
    <property type="component" value="Chromosome 1"/>
</dbReference>